<dbReference type="PANTHER" id="PTHR11474:SF126">
    <property type="entry name" value="TYROSINASE-LIKE PROTEIN TYR-1-RELATED"/>
    <property type="match status" value="1"/>
</dbReference>
<dbReference type="EC" id="1.14.18.1" evidence="5"/>
<keyword evidence="1" id="KW-0479">Metal-binding</keyword>
<feature type="domain" description="Tyrosinase copper-binding" evidence="4">
    <location>
        <begin position="110"/>
        <end position="121"/>
    </location>
</feature>
<dbReference type="AlphaFoldDB" id="A0A8S3S066"/>
<dbReference type="InterPro" id="IPR050316">
    <property type="entry name" value="Tyrosinase/Hemocyanin"/>
</dbReference>
<gene>
    <name evidence="5" type="ORF">MEDL_25967</name>
</gene>
<dbReference type="GO" id="GO:0004503">
    <property type="term" value="F:tyrosinase activity"/>
    <property type="evidence" value="ECO:0007669"/>
    <property type="project" value="UniProtKB-EC"/>
</dbReference>
<keyword evidence="6" id="KW-1185">Reference proteome</keyword>
<dbReference type="Gene3D" id="1.10.1280.10">
    <property type="entry name" value="Di-copper center containing domain from catechol oxidase"/>
    <property type="match status" value="1"/>
</dbReference>
<evidence type="ECO:0000256" key="3">
    <source>
        <dbReference type="SAM" id="MobiDB-lite"/>
    </source>
</evidence>
<dbReference type="Pfam" id="PF00264">
    <property type="entry name" value="Tyrosinase"/>
    <property type="match status" value="1"/>
</dbReference>
<keyword evidence="2" id="KW-0186">Copper</keyword>
<evidence type="ECO:0000259" key="4">
    <source>
        <dbReference type="PROSITE" id="PS00498"/>
    </source>
</evidence>
<dbReference type="GO" id="GO:0046872">
    <property type="term" value="F:metal ion binding"/>
    <property type="evidence" value="ECO:0007669"/>
    <property type="project" value="UniProtKB-KW"/>
</dbReference>
<organism evidence="5 6">
    <name type="scientific">Mytilus edulis</name>
    <name type="common">Blue mussel</name>
    <dbReference type="NCBI Taxonomy" id="6550"/>
    <lineage>
        <taxon>Eukaryota</taxon>
        <taxon>Metazoa</taxon>
        <taxon>Spiralia</taxon>
        <taxon>Lophotrochozoa</taxon>
        <taxon>Mollusca</taxon>
        <taxon>Bivalvia</taxon>
        <taxon>Autobranchia</taxon>
        <taxon>Pteriomorphia</taxon>
        <taxon>Mytilida</taxon>
        <taxon>Mytiloidea</taxon>
        <taxon>Mytilidae</taxon>
        <taxon>Mytilinae</taxon>
        <taxon>Mytilus</taxon>
    </lineage>
</organism>
<dbReference type="SUPFAM" id="SSF48056">
    <property type="entry name" value="Di-copper centre-containing domain"/>
    <property type="match status" value="1"/>
</dbReference>
<dbReference type="OrthoDB" id="6132182at2759"/>
<keyword evidence="5" id="KW-0560">Oxidoreductase</keyword>
<name>A0A8S3S066_MYTED</name>
<proteinExistence type="predicted"/>
<accession>A0A8S3S066</accession>
<evidence type="ECO:0000256" key="2">
    <source>
        <dbReference type="ARBA" id="ARBA00023008"/>
    </source>
</evidence>
<evidence type="ECO:0000256" key="1">
    <source>
        <dbReference type="ARBA" id="ARBA00022723"/>
    </source>
</evidence>
<protein>
    <submittedName>
        <fullName evidence="5">TYR</fullName>
        <ecNumber evidence="5">1.14.18.1</ecNumber>
    </submittedName>
</protein>
<dbReference type="EMBL" id="CAJPWZ010001283">
    <property type="protein sequence ID" value="CAG2211987.1"/>
    <property type="molecule type" value="Genomic_DNA"/>
</dbReference>
<feature type="region of interest" description="Disordered" evidence="3">
    <location>
        <begin position="292"/>
        <end position="344"/>
    </location>
</feature>
<dbReference type="PROSITE" id="PS00498">
    <property type="entry name" value="TYROSINASE_2"/>
    <property type="match status" value="1"/>
</dbReference>
<dbReference type="PANTHER" id="PTHR11474">
    <property type="entry name" value="TYROSINASE FAMILY MEMBER"/>
    <property type="match status" value="1"/>
</dbReference>
<feature type="compositionally biased region" description="Polar residues" evidence="3">
    <location>
        <begin position="312"/>
        <end position="325"/>
    </location>
</feature>
<dbReference type="InterPro" id="IPR002227">
    <property type="entry name" value="Tyrosinase_Cu-bd"/>
</dbReference>
<sequence length="508" mass="57542">MTNKTDSILFTELFLGNPKGVVYSGPFALWETPTKPTTLLRRDVGAVPRSSPIDPKKLKAVFRKKYHRDILRRTTPRRSYANLESHHDSVHEYVGGSDGHMADPNLSPMDPVFYIHHCFIDYLWEKFRKRQKRLGINSETDYPQTKLPEHKSNRRMDNLLPSKKNIEGYSNSFTKQIYRYSPAPTCRNNCGGAIKGFLFCDRNKNGCVSGSRYDIIQNGGLSQVQHYYPSKAKGNRMEIPLSLKNIKDSDQSSTVSGITSSTVSGITQKAVTPGTTTPLTIQHDFKGITPQLPISIKSGSNSPFESKENRQLTRTSTAPTITKRFNSPFGSRRPRGRRSTEFSRTGTNLKFNFSINLRLGQAKKSPFNFDNLAMSPIAITNKHDRNRKAELDQIKNQRTFNITFQTDGCSYSGRHLDYISIDERTRSSESIALIAFKKPISGETKAYVRAYDSNGVMCQPSCLVSKSLYKECSGLIKITSDFPRMYFDSYNDVIDSKITPFLRFVCEN</sequence>
<evidence type="ECO:0000313" key="6">
    <source>
        <dbReference type="Proteomes" id="UP000683360"/>
    </source>
</evidence>
<dbReference type="InterPro" id="IPR008922">
    <property type="entry name" value="Di-copper_centre_dom_sf"/>
</dbReference>
<comment type="caution">
    <text evidence="5">The sequence shown here is derived from an EMBL/GenBank/DDBJ whole genome shotgun (WGS) entry which is preliminary data.</text>
</comment>
<reference evidence="5" key="1">
    <citation type="submission" date="2021-03" db="EMBL/GenBank/DDBJ databases">
        <authorList>
            <person name="Bekaert M."/>
        </authorList>
    </citation>
    <scope>NUCLEOTIDE SEQUENCE</scope>
</reference>
<dbReference type="Proteomes" id="UP000683360">
    <property type="component" value="Unassembled WGS sequence"/>
</dbReference>
<evidence type="ECO:0000313" key="5">
    <source>
        <dbReference type="EMBL" id="CAG2211987.1"/>
    </source>
</evidence>